<dbReference type="EMBL" id="JAMRDG010000001">
    <property type="protein sequence ID" value="KAJ3707520.1"/>
    <property type="molecule type" value="Genomic_DNA"/>
</dbReference>
<dbReference type="PANTHER" id="PTHR31050:SF3">
    <property type="entry name" value="OS08G0412800 PROTEIN"/>
    <property type="match status" value="1"/>
</dbReference>
<dbReference type="AlphaFoldDB" id="A0AAD6A0R1"/>
<dbReference type="Proteomes" id="UP001210211">
    <property type="component" value="Unassembled WGS sequence"/>
</dbReference>
<organism evidence="2 3">
    <name type="scientific">Rhynchospora tenuis</name>
    <dbReference type="NCBI Taxonomy" id="198213"/>
    <lineage>
        <taxon>Eukaryota</taxon>
        <taxon>Viridiplantae</taxon>
        <taxon>Streptophyta</taxon>
        <taxon>Embryophyta</taxon>
        <taxon>Tracheophyta</taxon>
        <taxon>Spermatophyta</taxon>
        <taxon>Magnoliopsida</taxon>
        <taxon>Liliopsida</taxon>
        <taxon>Poales</taxon>
        <taxon>Cyperaceae</taxon>
        <taxon>Cyperoideae</taxon>
        <taxon>Rhynchosporeae</taxon>
        <taxon>Rhynchospora</taxon>
    </lineage>
</organism>
<dbReference type="Pfam" id="PF06880">
    <property type="entry name" value="DUF1262"/>
    <property type="match status" value="1"/>
</dbReference>
<evidence type="ECO:0000313" key="2">
    <source>
        <dbReference type="EMBL" id="KAJ3707520.1"/>
    </source>
</evidence>
<proteinExistence type="predicted"/>
<evidence type="ECO:0000313" key="3">
    <source>
        <dbReference type="Proteomes" id="UP001210211"/>
    </source>
</evidence>
<gene>
    <name evidence="2" type="ORF">LUZ61_011225</name>
</gene>
<sequence length="355" mass="40970">MYATKRLSEFKVTPDTALQPPPEGPSSGYLVVKEEDPDEETNNCCWGFCCGPRIRDLPFPQNKFLTVTYSRQVGENRRTYTETVLFIPVLNLPLSANRYYVVVAKGKRQGQVYTCSKEEDMSTCCFCQCIQDVKPKPFDHRDIYHQIEIIPHKGRFTAKSVAADGFPPWIFRQKYWTLNENKPKSDQLGEAFGINKSTRLNYLELNTSSNVIAGKWYCPFIFLKEGSALKDQMKRSTFYEVTLEQFWEEVYSGIAKKRIFLGGKDIMQEERESSEGFVWFRKTGDMTGERIGLSLALWERVKWEENREGWDEGASAMSEVKFGGFVLVERFSFKRLDGSVVLALDFIHSNKVRSQ</sequence>
<protein>
    <submittedName>
        <fullName evidence="2">Uncharacterized protein</fullName>
    </submittedName>
</protein>
<name>A0AAD6A0R1_9POAL</name>
<reference evidence="2 3" key="1">
    <citation type="journal article" date="2022" name="Cell">
        <title>Repeat-based holocentromeres influence genome architecture and karyotype evolution.</title>
        <authorList>
            <person name="Hofstatter P.G."/>
            <person name="Thangavel G."/>
            <person name="Lux T."/>
            <person name="Neumann P."/>
            <person name="Vondrak T."/>
            <person name="Novak P."/>
            <person name="Zhang M."/>
            <person name="Costa L."/>
            <person name="Castellani M."/>
            <person name="Scott A."/>
            <person name="Toegelov H."/>
            <person name="Fuchs J."/>
            <person name="Mata-Sucre Y."/>
            <person name="Dias Y."/>
            <person name="Vanzela A.L.L."/>
            <person name="Huettel B."/>
            <person name="Almeida C.C.S."/>
            <person name="Simkova H."/>
            <person name="Souza G."/>
            <person name="Pedrosa-Harand A."/>
            <person name="Macas J."/>
            <person name="Mayer K.F.X."/>
            <person name="Houben A."/>
            <person name="Marques A."/>
        </authorList>
    </citation>
    <scope>NUCLEOTIDE SEQUENCE [LARGE SCALE GENOMIC DNA]</scope>
    <source>
        <strain evidence="2">RhyTen1mFocal</strain>
    </source>
</reference>
<feature type="region of interest" description="Disordered" evidence="1">
    <location>
        <begin position="1"/>
        <end position="29"/>
    </location>
</feature>
<dbReference type="InterPro" id="IPR010683">
    <property type="entry name" value="DUF1262"/>
</dbReference>
<keyword evidence="3" id="KW-1185">Reference proteome</keyword>
<dbReference type="PANTHER" id="PTHR31050">
    <property type="entry name" value="OS08G0413200 PROTEIN"/>
    <property type="match status" value="1"/>
</dbReference>
<evidence type="ECO:0000256" key="1">
    <source>
        <dbReference type="SAM" id="MobiDB-lite"/>
    </source>
</evidence>
<comment type="caution">
    <text evidence="2">The sequence shown here is derived from an EMBL/GenBank/DDBJ whole genome shotgun (WGS) entry which is preliminary data.</text>
</comment>
<accession>A0AAD6A0R1</accession>